<comment type="caution">
    <text evidence="3">The sequence shown here is derived from an EMBL/GenBank/DDBJ whole genome shotgun (WGS) entry which is preliminary data.</text>
</comment>
<feature type="chain" id="PRO_5006132795" description="Lipoprotein" evidence="2">
    <location>
        <begin position="29"/>
        <end position="194"/>
    </location>
</feature>
<evidence type="ECO:0000313" key="3">
    <source>
        <dbReference type="EMBL" id="KPL76991.1"/>
    </source>
</evidence>
<name>A0A0P6X2R2_9CHLR</name>
<organism evidence="3 4">
    <name type="scientific">Ornatilinea apprima</name>
    <dbReference type="NCBI Taxonomy" id="1134406"/>
    <lineage>
        <taxon>Bacteria</taxon>
        <taxon>Bacillati</taxon>
        <taxon>Chloroflexota</taxon>
        <taxon>Anaerolineae</taxon>
        <taxon>Anaerolineales</taxon>
        <taxon>Anaerolineaceae</taxon>
        <taxon>Ornatilinea</taxon>
    </lineage>
</organism>
<dbReference type="PROSITE" id="PS51257">
    <property type="entry name" value="PROKAR_LIPOPROTEIN"/>
    <property type="match status" value="1"/>
</dbReference>
<evidence type="ECO:0000313" key="4">
    <source>
        <dbReference type="Proteomes" id="UP000050417"/>
    </source>
</evidence>
<protein>
    <recommendedName>
        <fullName evidence="5">Lipoprotein</fullName>
    </recommendedName>
</protein>
<keyword evidence="4" id="KW-1185">Reference proteome</keyword>
<keyword evidence="2" id="KW-0732">Signal</keyword>
<evidence type="ECO:0000256" key="2">
    <source>
        <dbReference type="SAM" id="SignalP"/>
    </source>
</evidence>
<dbReference type="AlphaFoldDB" id="A0A0P6X2R2"/>
<gene>
    <name evidence="3" type="ORF">ADN00_10465</name>
</gene>
<dbReference type="RefSeq" id="WP_075062947.1">
    <property type="nucleotide sequence ID" value="NZ_LGCL01000024.1"/>
</dbReference>
<dbReference type="EMBL" id="LGCL01000024">
    <property type="protein sequence ID" value="KPL76991.1"/>
    <property type="molecule type" value="Genomic_DNA"/>
</dbReference>
<accession>A0A0P6X2R2</accession>
<feature type="signal peptide" evidence="2">
    <location>
        <begin position="1"/>
        <end position="28"/>
    </location>
</feature>
<reference evidence="3 4" key="1">
    <citation type="submission" date="2015-07" db="EMBL/GenBank/DDBJ databases">
        <title>Genome sequence of Ornatilinea apprima DSM 23815.</title>
        <authorList>
            <person name="Hemp J."/>
            <person name="Ward L.M."/>
            <person name="Pace L.A."/>
            <person name="Fischer W.W."/>
        </authorList>
    </citation>
    <scope>NUCLEOTIDE SEQUENCE [LARGE SCALE GENOMIC DNA]</scope>
    <source>
        <strain evidence="3 4">P3M-1</strain>
    </source>
</reference>
<evidence type="ECO:0000256" key="1">
    <source>
        <dbReference type="SAM" id="MobiDB-lite"/>
    </source>
</evidence>
<evidence type="ECO:0008006" key="5">
    <source>
        <dbReference type="Google" id="ProtNLM"/>
    </source>
</evidence>
<feature type="compositionally biased region" description="Low complexity" evidence="1">
    <location>
        <begin position="34"/>
        <end position="48"/>
    </location>
</feature>
<feature type="region of interest" description="Disordered" evidence="1">
    <location>
        <begin position="27"/>
        <end position="48"/>
    </location>
</feature>
<sequence length="194" mass="22054">MRPRRGLRWSLWLAAVLLLAACRPSAPAAPTPPGGEENTPTPAETTLPTPLPPFNMAGVSVDVYPEEDDQASYLAVYLNLYNDFFSYFGIAQNEGAEWVNNPLEVALRFQEWPPAEPNCSSRKVYYLPGEDSRQVTIILVLSGCPDETISEMKLRVELQQVESYWNIKWAGKMWKCSRSEYAEYRDNWNLFPCP</sequence>
<proteinExistence type="predicted"/>
<dbReference type="STRING" id="1134406.ADN00_10465"/>
<dbReference type="Proteomes" id="UP000050417">
    <property type="component" value="Unassembled WGS sequence"/>
</dbReference>